<accession>A0A0E9ULS9</accession>
<name>A0A0E9ULS9_ANGAN</name>
<reference evidence="1" key="2">
    <citation type="journal article" date="2015" name="Fish Shellfish Immunol.">
        <title>Early steps in the European eel (Anguilla anguilla)-Vibrio vulnificus interaction in the gills: Role of the RtxA13 toxin.</title>
        <authorList>
            <person name="Callol A."/>
            <person name="Pajuelo D."/>
            <person name="Ebbesson L."/>
            <person name="Teles M."/>
            <person name="MacKenzie S."/>
            <person name="Amaro C."/>
        </authorList>
    </citation>
    <scope>NUCLEOTIDE SEQUENCE</scope>
</reference>
<proteinExistence type="predicted"/>
<sequence length="18" mass="1997">MTAILLQCVTLCLLHPNL</sequence>
<organism evidence="1">
    <name type="scientific">Anguilla anguilla</name>
    <name type="common">European freshwater eel</name>
    <name type="synonym">Muraena anguilla</name>
    <dbReference type="NCBI Taxonomy" id="7936"/>
    <lineage>
        <taxon>Eukaryota</taxon>
        <taxon>Metazoa</taxon>
        <taxon>Chordata</taxon>
        <taxon>Craniata</taxon>
        <taxon>Vertebrata</taxon>
        <taxon>Euteleostomi</taxon>
        <taxon>Actinopterygii</taxon>
        <taxon>Neopterygii</taxon>
        <taxon>Teleostei</taxon>
        <taxon>Anguilliformes</taxon>
        <taxon>Anguillidae</taxon>
        <taxon>Anguilla</taxon>
    </lineage>
</organism>
<protein>
    <submittedName>
        <fullName evidence="1">Uncharacterized protein</fullName>
    </submittedName>
</protein>
<dbReference type="EMBL" id="GBXM01041861">
    <property type="protein sequence ID" value="JAH66716.1"/>
    <property type="molecule type" value="Transcribed_RNA"/>
</dbReference>
<evidence type="ECO:0000313" key="1">
    <source>
        <dbReference type="EMBL" id="JAH66716.1"/>
    </source>
</evidence>
<reference evidence="1" key="1">
    <citation type="submission" date="2014-11" db="EMBL/GenBank/DDBJ databases">
        <authorList>
            <person name="Amaro Gonzalez C."/>
        </authorList>
    </citation>
    <scope>NUCLEOTIDE SEQUENCE</scope>
</reference>
<dbReference type="AlphaFoldDB" id="A0A0E9ULS9"/>